<dbReference type="PANTHER" id="PTHR43479">
    <property type="entry name" value="ACREF/ENVCD OPERON REPRESSOR-RELATED"/>
    <property type="match status" value="1"/>
</dbReference>
<dbReference type="STRING" id="1414854.GQ61_06365"/>
<evidence type="ECO:0000256" key="2">
    <source>
        <dbReference type="PROSITE-ProRule" id="PRU00335"/>
    </source>
</evidence>
<dbReference type="InterPro" id="IPR001647">
    <property type="entry name" value="HTH_TetR"/>
</dbReference>
<dbReference type="EMBL" id="CP008743">
    <property type="protein sequence ID" value="ARN84971.1"/>
    <property type="molecule type" value="Genomic_DNA"/>
</dbReference>
<dbReference type="AlphaFoldDB" id="A0A1W6N590"/>
<reference evidence="4 5" key="1">
    <citation type="submission" date="2014-06" db="EMBL/GenBank/DDBJ databases">
        <title>The genome of the endonuclear symbiont Nucleicultrix amoebiphila.</title>
        <authorList>
            <person name="Schulz F."/>
            <person name="Horn M."/>
        </authorList>
    </citation>
    <scope>NUCLEOTIDE SEQUENCE [LARGE SCALE GENOMIC DNA]</scope>
    <source>
        <strain evidence="4 5">FS5</strain>
    </source>
</reference>
<dbReference type="KEGG" id="naf:GQ61_06365"/>
<sequence>MLRKIQKLHTKEKIIQTGLQLMAKQGIIATKTLDIAKAAGISHGTIFVHFSTKNDLVVGIIDEVGRRMSEAFQTIKSENASLRTILEAHLTVLEDFEDIFSQILIESPLLPPAVKSTLFMLQSGISHNINQIAKKEMEEGLLQVIPPSFLFNTWNGLIYYYLSHRDLFAPGKSLIRTKGPELIDNFMKLIAKEKEKNNG</sequence>
<dbReference type="GO" id="GO:0003677">
    <property type="term" value="F:DNA binding"/>
    <property type="evidence" value="ECO:0007669"/>
    <property type="project" value="UniProtKB-UniRule"/>
</dbReference>
<evidence type="ECO:0000313" key="4">
    <source>
        <dbReference type="EMBL" id="ARN84971.1"/>
    </source>
</evidence>
<dbReference type="PRINTS" id="PR00455">
    <property type="entry name" value="HTHTETR"/>
</dbReference>
<dbReference type="SUPFAM" id="SSF46689">
    <property type="entry name" value="Homeodomain-like"/>
    <property type="match status" value="1"/>
</dbReference>
<dbReference type="PANTHER" id="PTHR43479:SF11">
    <property type="entry name" value="ACREF_ENVCD OPERON REPRESSOR-RELATED"/>
    <property type="match status" value="1"/>
</dbReference>
<dbReference type="InterPro" id="IPR050624">
    <property type="entry name" value="HTH-type_Tx_Regulator"/>
</dbReference>
<dbReference type="Gene3D" id="1.10.357.10">
    <property type="entry name" value="Tetracycline Repressor, domain 2"/>
    <property type="match status" value="1"/>
</dbReference>
<dbReference type="Pfam" id="PF00440">
    <property type="entry name" value="TetR_N"/>
    <property type="match status" value="1"/>
</dbReference>
<name>A0A1W6N590_9PROT</name>
<evidence type="ECO:0000313" key="5">
    <source>
        <dbReference type="Proteomes" id="UP000237351"/>
    </source>
</evidence>
<keyword evidence="5" id="KW-1185">Reference proteome</keyword>
<protein>
    <recommendedName>
        <fullName evidence="3">HTH tetR-type domain-containing protein</fullName>
    </recommendedName>
</protein>
<accession>A0A1W6N590</accession>
<dbReference type="RefSeq" id="WP_085784483.1">
    <property type="nucleotide sequence ID" value="NZ_CP008743.1"/>
</dbReference>
<dbReference type="Proteomes" id="UP000237351">
    <property type="component" value="Chromosome"/>
</dbReference>
<dbReference type="PROSITE" id="PS50977">
    <property type="entry name" value="HTH_TETR_2"/>
    <property type="match status" value="1"/>
</dbReference>
<feature type="domain" description="HTH tetR-type" evidence="3">
    <location>
        <begin position="8"/>
        <end position="68"/>
    </location>
</feature>
<evidence type="ECO:0000256" key="1">
    <source>
        <dbReference type="ARBA" id="ARBA00023125"/>
    </source>
</evidence>
<gene>
    <name evidence="4" type="ORF">GQ61_06365</name>
</gene>
<dbReference type="OrthoDB" id="5293556at2"/>
<evidence type="ECO:0000259" key="3">
    <source>
        <dbReference type="PROSITE" id="PS50977"/>
    </source>
</evidence>
<organism evidence="4 5">
    <name type="scientific">Candidatus Nucleicultrix amoebiphila FS5</name>
    <dbReference type="NCBI Taxonomy" id="1414854"/>
    <lineage>
        <taxon>Bacteria</taxon>
        <taxon>Pseudomonadati</taxon>
        <taxon>Pseudomonadota</taxon>
        <taxon>Alphaproteobacteria</taxon>
        <taxon>Holosporales</taxon>
        <taxon>Candidatus Nucleicultricaceae</taxon>
        <taxon>Candidatus Nucleicultrix</taxon>
    </lineage>
</organism>
<proteinExistence type="predicted"/>
<dbReference type="InterPro" id="IPR009057">
    <property type="entry name" value="Homeodomain-like_sf"/>
</dbReference>
<feature type="DNA-binding region" description="H-T-H motif" evidence="2">
    <location>
        <begin position="31"/>
        <end position="50"/>
    </location>
</feature>
<keyword evidence="1 2" id="KW-0238">DNA-binding</keyword>